<evidence type="ECO:0008006" key="4">
    <source>
        <dbReference type="Google" id="ProtNLM"/>
    </source>
</evidence>
<evidence type="ECO:0000313" key="3">
    <source>
        <dbReference type="Proteomes" id="UP000619743"/>
    </source>
</evidence>
<dbReference type="InterPro" id="IPR006626">
    <property type="entry name" value="PbH1"/>
</dbReference>
<sequence length="731" mass="81511">MKRRDFIKNAGLLAASSTLCVMPSLASEVADHPDIIRVTLTSNNHSLDLQRAFDEAYLLWQADPSQRRPIIELPDATLTIGEIENNSRGQYPFRLPPTFKLRGAGKGKSILVCEQPKGAQYRLLMTRFETRADMIEQCPSLSSQCVESNRSVLGASYDIHIEGISFVDFDNAIVLRESQRCKISNCSFEGSLLGIQLLIGDVFGNVNHTIENCDFDAARRDGSQNPFCIRFEAPFSVLWTNTEYDIDVDSCEQLGKPVFPYHESSQRCSWLDSASLERYVNSLFGENREQDVANKGCFISRCQFRNAGYSAIEFAGPSNTDNIVTSCGFYNCSGTAVEFDKGASRNTASYNFISGMKPTTAFGPSYPYIFQAAIQEQEGLHQSDVYLKDLIEDLGFARPDSPNFKGVDIFERASELPVGNQISNNVFEVSRSYYISEYEVDANKAAVLPDIYPSIKLNKSLNTVVANNMEISSSSSPISSSLMGSSIVWYPDDTLRSRSGGVTISGNKFHGGLYVVGDPVAPAMTETVVIEDNEFGFDGELSRGGFNWNYLKASEVHVRNNRFYCGRDSSSSVMQRQDVSLLRLEGNHIQLSAANSLYIRSSNALEERHAVTQLIDNVITGGVAISIYDYEAQNSNNFSNDSLLLQGNTFRGLSDASKVVGLTLWYRNIQVHSNHFDSFEDKVFQLYSLSDDFSFDYKNELTLTSSSSNRVYDRNYQNSAGRYVTSEFWLS</sequence>
<dbReference type="InterPro" id="IPR012334">
    <property type="entry name" value="Pectin_lyas_fold"/>
</dbReference>
<accession>A0A8J2XMA9</accession>
<name>A0A8J2XMA9_9GAMM</name>
<dbReference type="EMBL" id="BMDX01000001">
    <property type="protein sequence ID" value="GGA62880.1"/>
    <property type="molecule type" value="Genomic_DNA"/>
</dbReference>
<feature type="signal peptide" evidence="1">
    <location>
        <begin position="1"/>
        <end position="26"/>
    </location>
</feature>
<dbReference type="Gene3D" id="2.160.20.10">
    <property type="entry name" value="Single-stranded right-handed beta-helix, Pectin lyase-like"/>
    <property type="match status" value="1"/>
</dbReference>
<dbReference type="RefSeq" id="WP_087504030.1">
    <property type="nucleotide sequence ID" value="NZ_BMDX01000001.1"/>
</dbReference>
<proteinExistence type="predicted"/>
<dbReference type="AlphaFoldDB" id="A0A8J2XMA9"/>
<dbReference type="InterPro" id="IPR011050">
    <property type="entry name" value="Pectin_lyase_fold/virulence"/>
</dbReference>
<dbReference type="Proteomes" id="UP000619743">
    <property type="component" value="Unassembled WGS sequence"/>
</dbReference>
<comment type="caution">
    <text evidence="2">The sequence shown here is derived from an EMBL/GenBank/DDBJ whole genome shotgun (WGS) entry which is preliminary data.</text>
</comment>
<gene>
    <name evidence="2" type="ORF">GCM10011369_00160</name>
</gene>
<dbReference type="SMART" id="SM00710">
    <property type="entry name" value="PbH1"/>
    <property type="match status" value="9"/>
</dbReference>
<evidence type="ECO:0000313" key="2">
    <source>
        <dbReference type="EMBL" id="GGA62880.1"/>
    </source>
</evidence>
<protein>
    <recommendedName>
        <fullName evidence="4">Right-handed parallel beta-helix repeat-containing protein</fullName>
    </recommendedName>
</protein>
<feature type="chain" id="PRO_5035236194" description="Right-handed parallel beta-helix repeat-containing protein" evidence="1">
    <location>
        <begin position="27"/>
        <end position="731"/>
    </location>
</feature>
<keyword evidence="1" id="KW-0732">Signal</keyword>
<organism evidence="2 3">
    <name type="scientific">Neiella marina</name>
    <dbReference type="NCBI Taxonomy" id="508461"/>
    <lineage>
        <taxon>Bacteria</taxon>
        <taxon>Pseudomonadati</taxon>
        <taxon>Pseudomonadota</taxon>
        <taxon>Gammaproteobacteria</taxon>
        <taxon>Alteromonadales</taxon>
        <taxon>Echinimonadaceae</taxon>
        <taxon>Neiella</taxon>
    </lineage>
</organism>
<keyword evidence="3" id="KW-1185">Reference proteome</keyword>
<evidence type="ECO:0000256" key="1">
    <source>
        <dbReference type="SAM" id="SignalP"/>
    </source>
</evidence>
<dbReference type="SUPFAM" id="SSF51126">
    <property type="entry name" value="Pectin lyase-like"/>
    <property type="match status" value="1"/>
</dbReference>
<reference evidence="3" key="1">
    <citation type="journal article" date="2019" name="Int. J. Syst. Evol. Microbiol.">
        <title>The Global Catalogue of Microorganisms (GCM) 10K type strain sequencing project: providing services to taxonomists for standard genome sequencing and annotation.</title>
        <authorList>
            <consortium name="The Broad Institute Genomics Platform"/>
            <consortium name="The Broad Institute Genome Sequencing Center for Infectious Disease"/>
            <person name="Wu L."/>
            <person name="Ma J."/>
        </authorList>
    </citation>
    <scope>NUCLEOTIDE SEQUENCE [LARGE SCALE GENOMIC DNA]</scope>
    <source>
        <strain evidence="3">CGMCC 1.10130</strain>
    </source>
</reference>